<gene>
    <name evidence="1" type="ORF">GSMUA_38940.1</name>
</gene>
<sequence>MRLLTHNILSCNIKGVANDFPLRREAEKRVEKEVELNADFLRHIFPKIE</sequence>
<dbReference type="Gene3D" id="2.20.25.10">
    <property type="match status" value="1"/>
</dbReference>
<dbReference type="AlphaFoldDB" id="A0A804JWA3"/>
<evidence type="ECO:0000313" key="3">
    <source>
        <dbReference type="Proteomes" id="UP000012960"/>
    </source>
</evidence>
<protein>
    <submittedName>
        <fullName evidence="1">(wild Malaysian banana) hypothetical protein</fullName>
    </submittedName>
</protein>
<dbReference type="InterPro" id="IPR039127">
    <property type="entry name" value="Trm112"/>
</dbReference>
<evidence type="ECO:0000313" key="2">
    <source>
        <dbReference type="EnsemblPlants" id="Ma07_p16070.1"/>
    </source>
</evidence>
<dbReference type="PANTHER" id="PTHR12773:SF0">
    <property type="entry name" value="MULTIFUNCTIONAL METHYLTRANSFERASE SUBUNIT TRM112-LIKE PROTEIN"/>
    <property type="match status" value="1"/>
</dbReference>
<proteinExistence type="predicted"/>
<dbReference type="Proteomes" id="UP000012960">
    <property type="component" value="Unplaced"/>
</dbReference>
<dbReference type="EMBL" id="HG996473">
    <property type="protein sequence ID" value="CAG1856744.1"/>
    <property type="molecule type" value="Genomic_DNA"/>
</dbReference>
<organism evidence="2 3">
    <name type="scientific">Musa acuminata subsp. malaccensis</name>
    <name type="common">Wild banana</name>
    <name type="synonym">Musa malaccensis</name>
    <dbReference type="NCBI Taxonomy" id="214687"/>
    <lineage>
        <taxon>Eukaryota</taxon>
        <taxon>Viridiplantae</taxon>
        <taxon>Streptophyta</taxon>
        <taxon>Embryophyta</taxon>
        <taxon>Tracheophyta</taxon>
        <taxon>Spermatophyta</taxon>
        <taxon>Magnoliopsida</taxon>
        <taxon>Liliopsida</taxon>
        <taxon>Zingiberales</taxon>
        <taxon>Musaceae</taxon>
        <taxon>Musa</taxon>
    </lineage>
</organism>
<accession>A0A804JWA3</accession>
<reference evidence="1" key="1">
    <citation type="submission" date="2021-03" db="EMBL/GenBank/DDBJ databases">
        <authorList>
            <consortium name="Genoscope - CEA"/>
            <person name="William W."/>
        </authorList>
    </citation>
    <scope>NUCLEOTIDE SEQUENCE</scope>
    <source>
        <strain evidence="1">Doubled-haploid Pahang</strain>
    </source>
</reference>
<dbReference type="PANTHER" id="PTHR12773">
    <property type="entry name" value="UPF0315 PROTEIN-RELATED"/>
    <property type="match status" value="1"/>
</dbReference>
<keyword evidence="3" id="KW-1185">Reference proteome</keyword>
<name>A0A804JWA3_MUSAM</name>
<reference evidence="2" key="2">
    <citation type="submission" date="2021-05" db="UniProtKB">
        <authorList>
            <consortium name="EnsemblPlants"/>
        </authorList>
    </citation>
    <scope>IDENTIFICATION</scope>
    <source>
        <strain evidence="2">subsp. malaccensis</strain>
    </source>
</reference>
<dbReference type="EnsemblPlants" id="Ma07_t16070.1">
    <property type="protein sequence ID" value="Ma07_p16070.1"/>
    <property type="gene ID" value="Ma07_g16070"/>
</dbReference>
<dbReference type="Gramene" id="Ma07_t16070.1">
    <property type="protein sequence ID" value="Ma07_p16070.1"/>
    <property type="gene ID" value="Ma07_g16070"/>
</dbReference>
<dbReference type="InParanoid" id="A0A804JWA3"/>
<evidence type="ECO:0000313" key="1">
    <source>
        <dbReference type="EMBL" id="CAG1856744.1"/>
    </source>
</evidence>
<dbReference type="GO" id="GO:0046982">
    <property type="term" value="F:protein heterodimerization activity"/>
    <property type="evidence" value="ECO:0007669"/>
    <property type="project" value="InterPro"/>
</dbReference>